<dbReference type="GO" id="GO:0005737">
    <property type="term" value="C:cytoplasm"/>
    <property type="evidence" value="ECO:0007669"/>
    <property type="project" value="TreeGrafter"/>
</dbReference>
<dbReference type="Pfam" id="PF17172">
    <property type="entry name" value="GST_N_4"/>
    <property type="match status" value="1"/>
</dbReference>
<dbReference type="Proteomes" id="UP000054321">
    <property type="component" value="Unassembled WGS sequence"/>
</dbReference>
<dbReference type="SFLD" id="SFLDG01200">
    <property type="entry name" value="SUF1.1"/>
    <property type="match status" value="1"/>
</dbReference>
<evidence type="ECO:0000256" key="1">
    <source>
        <dbReference type="ARBA" id="ARBA00006475"/>
    </source>
</evidence>
<dbReference type="InParanoid" id="A0A0C3HHJ2"/>
<evidence type="ECO:0000313" key="4">
    <source>
        <dbReference type="Proteomes" id="UP000054321"/>
    </source>
</evidence>
<organism evidence="3 4">
    <name type="scientific">Oidiodendron maius (strain Zn)</name>
    <dbReference type="NCBI Taxonomy" id="913774"/>
    <lineage>
        <taxon>Eukaryota</taxon>
        <taxon>Fungi</taxon>
        <taxon>Dikarya</taxon>
        <taxon>Ascomycota</taxon>
        <taxon>Pezizomycotina</taxon>
        <taxon>Leotiomycetes</taxon>
        <taxon>Leotiomycetes incertae sedis</taxon>
        <taxon>Myxotrichaceae</taxon>
        <taxon>Oidiodendron</taxon>
    </lineage>
</organism>
<reference evidence="3 4" key="1">
    <citation type="submission" date="2014-04" db="EMBL/GenBank/DDBJ databases">
        <authorList>
            <consortium name="DOE Joint Genome Institute"/>
            <person name="Kuo A."/>
            <person name="Martino E."/>
            <person name="Perotto S."/>
            <person name="Kohler A."/>
            <person name="Nagy L.G."/>
            <person name="Floudas D."/>
            <person name="Copeland A."/>
            <person name="Barry K.W."/>
            <person name="Cichocki N."/>
            <person name="Veneault-Fourrey C."/>
            <person name="LaButti K."/>
            <person name="Lindquist E.A."/>
            <person name="Lipzen A."/>
            <person name="Lundell T."/>
            <person name="Morin E."/>
            <person name="Murat C."/>
            <person name="Sun H."/>
            <person name="Tunlid A."/>
            <person name="Henrissat B."/>
            <person name="Grigoriev I.V."/>
            <person name="Hibbett D.S."/>
            <person name="Martin F."/>
            <person name="Nordberg H.P."/>
            <person name="Cantor M.N."/>
            <person name="Hua S.X."/>
        </authorList>
    </citation>
    <scope>NUCLEOTIDE SEQUENCE [LARGE SCALE GENOMIC DNA]</scope>
    <source>
        <strain evidence="3 4">Zn</strain>
    </source>
</reference>
<evidence type="ECO:0000313" key="3">
    <source>
        <dbReference type="EMBL" id="KIN07656.1"/>
    </source>
</evidence>
<protein>
    <recommendedName>
        <fullName evidence="2">Thioredoxin-like fold domain-containing protein</fullName>
    </recommendedName>
</protein>
<dbReference type="InterPro" id="IPR050931">
    <property type="entry name" value="Mito_Protein_Transport_Metaxin"/>
</dbReference>
<gene>
    <name evidence="3" type="ORF">OIDMADRAFT_16253</name>
</gene>
<evidence type="ECO:0000259" key="2">
    <source>
        <dbReference type="Pfam" id="PF17172"/>
    </source>
</evidence>
<dbReference type="InterPro" id="IPR012336">
    <property type="entry name" value="Thioredoxin-like_fold"/>
</dbReference>
<feature type="domain" description="Thioredoxin-like fold" evidence="2">
    <location>
        <begin position="24"/>
        <end position="124"/>
    </location>
</feature>
<dbReference type="OrthoDB" id="5809458at2759"/>
<proteinExistence type="inferred from homology"/>
<dbReference type="InterPro" id="IPR040079">
    <property type="entry name" value="Glutathione_S-Trfase"/>
</dbReference>
<dbReference type="CDD" id="cd03193">
    <property type="entry name" value="GST_C_Metaxin"/>
    <property type="match status" value="1"/>
</dbReference>
<name>A0A0C3HHJ2_OIDMZ</name>
<dbReference type="PANTHER" id="PTHR12289">
    <property type="entry name" value="METAXIN RELATED"/>
    <property type="match status" value="1"/>
</dbReference>
<keyword evidence="4" id="KW-1185">Reference proteome</keyword>
<dbReference type="AlphaFoldDB" id="A0A0C3HHJ2"/>
<dbReference type="SFLD" id="SFLDG01180">
    <property type="entry name" value="SUF1"/>
    <property type="match status" value="1"/>
</dbReference>
<dbReference type="SFLD" id="SFLDS00019">
    <property type="entry name" value="Glutathione_Transferase_(cytos"/>
    <property type="match status" value="1"/>
</dbReference>
<reference evidence="4" key="2">
    <citation type="submission" date="2015-01" db="EMBL/GenBank/DDBJ databases">
        <title>Evolutionary Origins and Diversification of the Mycorrhizal Mutualists.</title>
        <authorList>
            <consortium name="DOE Joint Genome Institute"/>
            <consortium name="Mycorrhizal Genomics Consortium"/>
            <person name="Kohler A."/>
            <person name="Kuo A."/>
            <person name="Nagy L.G."/>
            <person name="Floudas D."/>
            <person name="Copeland A."/>
            <person name="Barry K.W."/>
            <person name="Cichocki N."/>
            <person name="Veneault-Fourrey C."/>
            <person name="LaButti K."/>
            <person name="Lindquist E.A."/>
            <person name="Lipzen A."/>
            <person name="Lundell T."/>
            <person name="Morin E."/>
            <person name="Murat C."/>
            <person name="Riley R."/>
            <person name="Ohm R."/>
            <person name="Sun H."/>
            <person name="Tunlid A."/>
            <person name="Henrissat B."/>
            <person name="Grigoriev I.V."/>
            <person name="Hibbett D.S."/>
            <person name="Martin F."/>
        </authorList>
    </citation>
    <scope>NUCLEOTIDE SEQUENCE [LARGE SCALE GENOMIC DNA]</scope>
    <source>
        <strain evidence="4">Zn</strain>
    </source>
</reference>
<dbReference type="STRING" id="913774.A0A0C3HHJ2"/>
<dbReference type="InterPro" id="IPR026928">
    <property type="entry name" value="FAX/IsoI-like"/>
</dbReference>
<comment type="similarity">
    <text evidence="1">Belongs to the FAX family.</text>
</comment>
<dbReference type="EMBL" id="KN832870">
    <property type="protein sequence ID" value="KIN07656.1"/>
    <property type="molecule type" value="Genomic_DNA"/>
</dbReference>
<dbReference type="HOGENOM" id="CLU_044137_1_2_1"/>
<accession>A0A0C3HHJ2</accession>
<sequence>MVSSQPSLIVYRGFPGSGIYVWSPFVTKLEARLRFAGLSYRTEIGSKFQSPRDKLPYISISRADSAPVILSDTALIIASFIDSGLLEDLNAKVSPAEKAHDLAIRALLEDKLYFYQTYERWHENYYTMRPGVLSALPYPMQLIVGLLAYRQNMKTLYGQGTGRFLPEEISAFRLQVWESVNSLLEAAKLKSKSACVRNECFWILGTDGPTEADATVFAFICSALVCPAGPESRKVVKIFPVLEDYARRIHHEYFPDYCLWE</sequence>
<dbReference type="PANTHER" id="PTHR12289:SF41">
    <property type="entry name" value="FAILED AXON CONNECTIONS-RELATED"/>
    <property type="match status" value="1"/>
</dbReference>